<proteinExistence type="predicted"/>
<name>W9V004_9GAMM</name>
<gene>
    <name evidence="5" type="primary">mltB_1</name>
    <name evidence="5" type="ORF">D791_00145</name>
</gene>
<dbReference type="PANTHER" id="PTHR30163:SF8">
    <property type="entry name" value="LYTIC MUREIN TRANSGLYCOSYLASE"/>
    <property type="match status" value="1"/>
</dbReference>
<feature type="region of interest" description="Disordered" evidence="1">
    <location>
        <begin position="41"/>
        <end position="66"/>
    </location>
</feature>
<dbReference type="Pfam" id="PF13406">
    <property type="entry name" value="SLT_2"/>
    <property type="match status" value="1"/>
</dbReference>
<feature type="chain" id="PRO_5004932636" evidence="2">
    <location>
        <begin position="32"/>
        <end position="438"/>
    </location>
</feature>
<evidence type="ECO:0000313" key="5">
    <source>
        <dbReference type="EMBL" id="EXJ12803.1"/>
    </source>
</evidence>
<dbReference type="CDD" id="cd13399">
    <property type="entry name" value="Slt35-like"/>
    <property type="match status" value="1"/>
</dbReference>
<dbReference type="GO" id="GO:0008933">
    <property type="term" value="F:peptidoglycan lytic transglycosylase activity"/>
    <property type="evidence" value="ECO:0007669"/>
    <property type="project" value="TreeGrafter"/>
</dbReference>
<dbReference type="InterPro" id="IPR002477">
    <property type="entry name" value="Peptidoglycan-bd-like"/>
</dbReference>
<dbReference type="NCBIfam" id="TIGR02283">
    <property type="entry name" value="MltB_2"/>
    <property type="match status" value="1"/>
</dbReference>
<evidence type="ECO:0000256" key="1">
    <source>
        <dbReference type="SAM" id="MobiDB-lite"/>
    </source>
</evidence>
<evidence type="ECO:0000259" key="4">
    <source>
        <dbReference type="Pfam" id="PF13406"/>
    </source>
</evidence>
<dbReference type="InterPro" id="IPR043426">
    <property type="entry name" value="MltB-like"/>
</dbReference>
<keyword evidence="6" id="KW-1185">Reference proteome</keyword>
<evidence type="ECO:0000259" key="3">
    <source>
        <dbReference type="Pfam" id="PF01471"/>
    </source>
</evidence>
<dbReference type="InterPro" id="IPR011970">
    <property type="entry name" value="MltB_2"/>
</dbReference>
<evidence type="ECO:0000256" key="2">
    <source>
        <dbReference type="SAM" id="SignalP"/>
    </source>
</evidence>
<dbReference type="EMBL" id="AONB01000001">
    <property type="protein sequence ID" value="EXJ12803.1"/>
    <property type="molecule type" value="Genomic_DNA"/>
</dbReference>
<sequence>MTLYKNILHPCRSVLLSASLILPFTLISACAATQSETAPIVASNTPQAAPQTPPQTTEPTRQAQAQQPKAYANFDAWLEAFRRDAASQGISSRALSALDNVRYLERVIELDRFQPEFVRPIWEYLEGAVSSARINNGRIKLAEHRQTAMQMEQRYGVPAEVIVAIWGIESSYGSNFGNFSALSAFATLAYDGRRSEFARGELLAALRIIDSGDIAAENMIGSWAGAMGHTQFIPSSFETFAKDGDGDGRRDIWGSIPDVMASTANYLARSGWQTGQPWGVEVRLPSGFDYSQTEQRSSAEWAAQGVQALNGSLPSFSSASVIVPAGAQGPAFLVGPNFRAILRYNNATSYALAVATLSDAIAGRAGIQQSWPRDQLPLTRAQVRELQQALNAMGYNVGEPDGIQGPNTRRGLSAYQRDQGLVPDGFATQALLERIKRR</sequence>
<dbReference type="InterPro" id="IPR023346">
    <property type="entry name" value="Lysozyme-like_dom_sf"/>
</dbReference>
<dbReference type="InterPro" id="IPR036366">
    <property type="entry name" value="PGBDSf"/>
</dbReference>
<keyword evidence="5" id="KW-0456">Lyase</keyword>
<feature type="signal peptide" evidence="2">
    <location>
        <begin position="1"/>
        <end position="31"/>
    </location>
</feature>
<feature type="domain" description="Peptidoglycan binding-like" evidence="3">
    <location>
        <begin position="380"/>
        <end position="434"/>
    </location>
</feature>
<dbReference type="RefSeq" id="WP_051513816.1">
    <property type="nucleotide sequence ID" value="NZ_AONB01000001.1"/>
</dbReference>
<protein>
    <submittedName>
        <fullName evidence="5">Membrane-bound lytic murein transglycosylase B</fullName>
        <ecNumber evidence="5">4.2.2.-</ecNumber>
    </submittedName>
</protein>
<dbReference type="STRING" id="1229521.D791_00145"/>
<keyword evidence="2" id="KW-0732">Signal</keyword>
<feature type="compositionally biased region" description="Low complexity" evidence="1">
    <location>
        <begin position="45"/>
        <end position="66"/>
    </location>
</feature>
<dbReference type="PANTHER" id="PTHR30163">
    <property type="entry name" value="MEMBRANE-BOUND LYTIC MUREIN TRANSGLYCOSYLASE B"/>
    <property type="match status" value="1"/>
</dbReference>
<dbReference type="GO" id="GO:0009253">
    <property type="term" value="P:peptidoglycan catabolic process"/>
    <property type="evidence" value="ECO:0007669"/>
    <property type="project" value="TreeGrafter"/>
</dbReference>
<dbReference type="AlphaFoldDB" id="W9V004"/>
<reference evidence="5 6" key="2">
    <citation type="journal article" date="2015" name="Syst. Appl. Microbiol.">
        <title>Nitrincola nitratireducens sp. nov. isolated from a haloalkaline crater lake.</title>
        <authorList>
            <person name="Singh A."/>
            <person name="Vaidya B."/>
            <person name="Tanuku N.R."/>
            <person name="Pinnaka A.K."/>
        </authorList>
    </citation>
    <scope>NUCLEOTIDE SEQUENCE [LARGE SCALE GENOMIC DNA]</scope>
    <source>
        <strain evidence="5 6">AK23</strain>
    </source>
</reference>
<dbReference type="EC" id="4.2.2.-" evidence="5"/>
<dbReference type="InterPro" id="IPR036365">
    <property type="entry name" value="PGBD-like_sf"/>
</dbReference>
<organism evidence="5 6">
    <name type="scientific">Nitrincola nitratireducens</name>
    <dbReference type="NCBI Taxonomy" id="1229521"/>
    <lineage>
        <taxon>Bacteria</taxon>
        <taxon>Pseudomonadati</taxon>
        <taxon>Pseudomonadota</taxon>
        <taxon>Gammaproteobacteria</taxon>
        <taxon>Oceanospirillales</taxon>
        <taxon>Oceanospirillaceae</taxon>
        <taxon>Nitrincola</taxon>
    </lineage>
</organism>
<dbReference type="Pfam" id="PF01471">
    <property type="entry name" value="PG_binding_1"/>
    <property type="match status" value="1"/>
</dbReference>
<comment type="caution">
    <text evidence="5">The sequence shown here is derived from an EMBL/GenBank/DDBJ whole genome shotgun (WGS) entry which is preliminary data.</text>
</comment>
<dbReference type="InterPro" id="IPR031304">
    <property type="entry name" value="SLT_2"/>
</dbReference>
<dbReference type="Gene3D" id="1.10.101.10">
    <property type="entry name" value="PGBD-like superfamily/PGBD"/>
    <property type="match status" value="1"/>
</dbReference>
<dbReference type="OrthoDB" id="9772911at2"/>
<dbReference type="PATRIC" id="fig|1229521.3.peg.152"/>
<dbReference type="Gene3D" id="1.10.530.10">
    <property type="match status" value="1"/>
</dbReference>
<dbReference type="Gene3D" id="1.10.8.350">
    <property type="entry name" value="Bacterial muramidase"/>
    <property type="match status" value="1"/>
</dbReference>
<dbReference type="Proteomes" id="UP000019464">
    <property type="component" value="Unassembled WGS sequence"/>
</dbReference>
<dbReference type="PROSITE" id="PS51257">
    <property type="entry name" value="PROKAR_LIPOPROTEIN"/>
    <property type="match status" value="1"/>
</dbReference>
<accession>W9V004</accession>
<evidence type="ECO:0000313" key="6">
    <source>
        <dbReference type="Proteomes" id="UP000019464"/>
    </source>
</evidence>
<reference evidence="6" key="1">
    <citation type="submission" date="2012-11" db="EMBL/GenBank/DDBJ databases">
        <authorList>
            <person name="Singh A."/>
            <person name="Pinnaka A.K."/>
            <person name="Vaidya B."/>
        </authorList>
    </citation>
    <scope>NUCLEOTIDE SEQUENCE [LARGE SCALE GENOMIC DNA]</scope>
    <source>
        <strain evidence="6">AK23</strain>
    </source>
</reference>
<dbReference type="SUPFAM" id="SSF53955">
    <property type="entry name" value="Lysozyme-like"/>
    <property type="match status" value="1"/>
</dbReference>
<dbReference type="SUPFAM" id="SSF47090">
    <property type="entry name" value="PGBD-like"/>
    <property type="match status" value="1"/>
</dbReference>
<feature type="domain" description="Transglycosylase SLT" evidence="4">
    <location>
        <begin position="73"/>
        <end position="359"/>
    </location>
</feature>